<dbReference type="Proteomes" id="UP000046067">
    <property type="component" value="Unassembled WGS sequence"/>
</dbReference>
<accession>A0A655X4K7</accession>
<protein>
    <submittedName>
        <fullName evidence="1">Uncharacterized protein</fullName>
    </submittedName>
</protein>
<sequence>MIHIRFAQTITGNDHMSTLAITLQCHRLIG</sequence>
<reference evidence="1 2" key="1">
    <citation type="submission" date="2015-07" db="EMBL/GenBank/DDBJ databases">
        <authorList>
            <consortium name="Pathogen Informatics"/>
        </authorList>
    </citation>
    <scope>NUCLEOTIDE SEQUENCE [LARGE SCALE GENOMIC DNA]</scope>
    <source>
        <strain evidence="1 2">A325</strain>
    </source>
</reference>
<gene>
    <name evidence="1" type="ORF">ERS013201_01616</name>
</gene>
<evidence type="ECO:0000313" key="2">
    <source>
        <dbReference type="Proteomes" id="UP000046067"/>
    </source>
</evidence>
<proteinExistence type="predicted"/>
<dbReference type="AlphaFoldDB" id="A0A655X4K7"/>
<name>A0A655X4K7_VIBCL</name>
<evidence type="ECO:0000313" key="1">
    <source>
        <dbReference type="EMBL" id="CSC03723.1"/>
    </source>
</evidence>
<dbReference type="EMBL" id="CWQJ01000008">
    <property type="protein sequence ID" value="CSC03723.1"/>
    <property type="molecule type" value="Genomic_DNA"/>
</dbReference>
<organism evidence="1 2">
    <name type="scientific">Vibrio cholerae</name>
    <dbReference type="NCBI Taxonomy" id="666"/>
    <lineage>
        <taxon>Bacteria</taxon>
        <taxon>Pseudomonadati</taxon>
        <taxon>Pseudomonadota</taxon>
        <taxon>Gammaproteobacteria</taxon>
        <taxon>Vibrionales</taxon>
        <taxon>Vibrionaceae</taxon>
        <taxon>Vibrio</taxon>
    </lineage>
</organism>